<dbReference type="OrthoDB" id="9765195at2"/>
<organism evidence="7 8">
    <name type="scientific">Bifidobacterium callitrichos DSM 23973</name>
    <dbReference type="NCBI Taxonomy" id="1437609"/>
    <lineage>
        <taxon>Bacteria</taxon>
        <taxon>Bacillati</taxon>
        <taxon>Actinomycetota</taxon>
        <taxon>Actinomycetes</taxon>
        <taxon>Bifidobacteriales</taxon>
        <taxon>Bifidobacteriaceae</taxon>
        <taxon>Bifidobacterium</taxon>
    </lineage>
</organism>
<dbReference type="Proteomes" id="UP000029072">
    <property type="component" value="Unassembled WGS sequence"/>
</dbReference>
<dbReference type="InterPro" id="IPR018120">
    <property type="entry name" value="Glyco_hydro_1_AS"/>
</dbReference>
<dbReference type="InterPro" id="IPR001360">
    <property type="entry name" value="Glyco_hydro_1"/>
</dbReference>
<evidence type="ECO:0000256" key="1">
    <source>
        <dbReference type="ARBA" id="ARBA00010838"/>
    </source>
</evidence>
<keyword evidence="2 6" id="KW-0378">Hydrolase</keyword>
<reference evidence="7 8" key="1">
    <citation type="submission" date="2014-03" db="EMBL/GenBank/DDBJ databases">
        <title>Genomics of Bifidobacteria.</title>
        <authorList>
            <person name="Ventura M."/>
            <person name="Milani C."/>
            <person name="Lugli G.A."/>
        </authorList>
    </citation>
    <scope>NUCLEOTIDE SEQUENCE [LARGE SCALE GENOMIC DNA]</scope>
    <source>
        <strain evidence="7 8">DSM 23973</strain>
    </source>
</reference>
<name>A0A087ACW9_9BIFI</name>
<evidence type="ECO:0000256" key="3">
    <source>
        <dbReference type="ARBA" id="ARBA00023295"/>
    </source>
</evidence>
<dbReference type="GO" id="GO:0008706">
    <property type="term" value="F:6-phospho-beta-glucosidase activity"/>
    <property type="evidence" value="ECO:0007669"/>
    <property type="project" value="UniProtKB-EC"/>
</dbReference>
<dbReference type="AlphaFoldDB" id="A0A087ACW9"/>
<dbReference type="NCBIfam" id="NF007154">
    <property type="entry name" value="PRK09589.1"/>
    <property type="match status" value="1"/>
</dbReference>
<dbReference type="Pfam" id="PF00232">
    <property type="entry name" value="Glyco_hydro_1"/>
    <property type="match status" value="1"/>
</dbReference>
<dbReference type="EC" id="3.2.1.86" evidence="7"/>
<comment type="similarity">
    <text evidence="1 5">Belongs to the glycosyl hydrolase 1 family.</text>
</comment>
<dbReference type="PANTHER" id="PTHR10353:SF122">
    <property type="entry name" value="6-PHOSPHO-BETA-GLUCOSIDASE ASCB-RELATED"/>
    <property type="match status" value="1"/>
</dbReference>
<dbReference type="Gene3D" id="3.20.20.80">
    <property type="entry name" value="Glycosidases"/>
    <property type="match status" value="1"/>
</dbReference>
<evidence type="ECO:0000256" key="4">
    <source>
        <dbReference type="PROSITE-ProRule" id="PRU10055"/>
    </source>
</evidence>
<gene>
    <name evidence="7" type="ORF">BCAL_0218</name>
</gene>
<protein>
    <submittedName>
        <fullName evidence="7">6-phospho-beta-glucosidase BglA</fullName>
        <ecNumber evidence="7">3.2.1.86</ecNumber>
    </submittedName>
</protein>
<dbReference type="eggNOG" id="COG2723">
    <property type="taxonomic scope" value="Bacteria"/>
</dbReference>
<dbReference type="EMBL" id="JGYS01000001">
    <property type="protein sequence ID" value="KFI56619.1"/>
    <property type="molecule type" value="Genomic_DNA"/>
</dbReference>
<feature type="active site" description="Nucleophile" evidence="4">
    <location>
        <position position="375"/>
    </location>
</feature>
<keyword evidence="3 6" id="KW-0326">Glycosidase</keyword>
<evidence type="ECO:0000313" key="7">
    <source>
        <dbReference type="EMBL" id="KFI56619.1"/>
    </source>
</evidence>
<evidence type="ECO:0000256" key="2">
    <source>
        <dbReference type="ARBA" id="ARBA00022801"/>
    </source>
</evidence>
<sequence>MGFPDNFLWGGAVAAHQLEGAWNEDGRGPSICDVLTGGAAGVARRITDGVIDGLNYPNHRGIDYYHTFREDDALFQEMGFKCFRTSISWSRIFPNGDDEEPNEAGLKFYEELFSDYRAKGMEPVVTLSHFEMPLHLAKMGGFTNRKVVDCFVRFATTVMERYKDLVTYWLTFNEVDNQMNMHTPIFPYTNSGIIPNPDDDPHTVERKVWQAIHNEFVAAALAVKKGREINPDFRIGCMLSFVPIYPETCRPDDVMLAQTEMRNRYLFGDVYVHGEYPRYLRKRWEREGIDIAMEPGDLEIIREGTVDFVSLSYYMSVAVSSQGSRLDVMEHGLDGLVPNPYIKATDWGWQIDPVGLRYSLCEMYERWNKPLFIVENGVGMYETPDSDGYIADDSRIEYLRSHIAEVKKAIDLDGVPVMGYTVWGCIDVVSFTTGEMKKRYGLIYVDADDEGHGTFERRRKKSFGWYKKVIESNGEEL</sequence>
<dbReference type="NCBIfam" id="NF011589">
    <property type="entry name" value="PRK15014.1"/>
    <property type="match status" value="1"/>
</dbReference>
<dbReference type="PROSITE" id="PS00653">
    <property type="entry name" value="GLYCOSYL_HYDROL_F1_2"/>
    <property type="match status" value="1"/>
</dbReference>
<dbReference type="InterPro" id="IPR033132">
    <property type="entry name" value="GH_1_N_CS"/>
</dbReference>
<dbReference type="GO" id="GO:0016052">
    <property type="term" value="P:carbohydrate catabolic process"/>
    <property type="evidence" value="ECO:0007669"/>
    <property type="project" value="TreeGrafter"/>
</dbReference>
<dbReference type="SUPFAM" id="SSF51445">
    <property type="entry name" value="(Trans)glycosidases"/>
    <property type="match status" value="1"/>
</dbReference>
<dbReference type="PANTHER" id="PTHR10353">
    <property type="entry name" value="GLYCOSYL HYDROLASE"/>
    <property type="match status" value="1"/>
</dbReference>
<dbReference type="RefSeq" id="WP_043163661.1">
    <property type="nucleotide sequence ID" value="NZ_JDUV01000001.1"/>
</dbReference>
<proteinExistence type="inferred from homology"/>
<dbReference type="PRINTS" id="PR00131">
    <property type="entry name" value="GLHYDRLASE1"/>
</dbReference>
<dbReference type="GO" id="GO:0005829">
    <property type="term" value="C:cytosol"/>
    <property type="evidence" value="ECO:0007669"/>
    <property type="project" value="TreeGrafter"/>
</dbReference>
<dbReference type="FunFam" id="3.20.20.80:FF:000004">
    <property type="entry name" value="Beta-glucosidase 6-phospho-beta-glucosidase"/>
    <property type="match status" value="1"/>
</dbReference>
<evidence type="ECO:0000256" key="5">
    <source>
        <dbReference type="RuleBase" id="RU003690"/>
    </source>
</evidence>
<accession>A0A087ACW9</accession>
<comment type="caution">
    <text evidence="7">The sequence shown here is derived from an EMBL/GenBank/DDBJ whole genome shotgun (WGS) entry which is preliminary data.</text>
</comment>
<evidence type="ECO:0000313" key="8">
    <source>
        <dbReference type="Proteomes" id="UP000029072"/>
    </source>
</evidence>
<dbReference type="PROSITE" id="PS00572">
    <property type="entry name" value="GLYCOSYL_HYDROL_F1_1"/>
    <property type="match status" value="1"/>
</dbReference>
<evidence type="ECO:0000256" key="6">
    <source>
        <dbReference type="RuleBase" id="RU004468"/>
    </source>
</evidence>
<dbReference type="STRING" id="1437609.BCAL_0218"/>
<dbReference type="InterPro" id="IPR017853">
    <property type="entry name" value="GH"/>
</dbReference>